<sequence length="222" mass="24797">MDKSNSNTLQLITSGDEGENQGDDDNPTTSRGDYFSPEQISHNMNDLKALDFNSADEVRQAMKVMLSGKMPPQSFAEDGNNIHCNNEPVKINETNKPACTHNVPKPVPVKHNKFTSAWNFKRHTATEAKSLPKMNTTLRKEKSSQIFPKAQKEPSKTSQEPSKTAAETRRKRPGRPPKAGLSKAKKTNINSMYFGKLSNVVPFKRHLESGSESDVESVIMFY</sequence>
<evidence type="ECO:0000313" key="3">
    <source>
        <dbReference type="Proteomes" id="UP000814243"/>
    </source>
</evidence>
<dbReference type="AlphaFoldDB" id="A0A922SFE5"/>
<feature type="region of interest" description="Disordered" evidence="1">
    <location>
        <begin position="126"/>
        <end position="187"/>
    </location>
</feature>
<organism evidence="2 3">
    <name type="scientific">Spodoptera exigua</name>
    <name type="common">Beet armyworm</name>
    <name type="synonym">Noctua fulgens</name>
    <dbReference type="NCBI Taxonomy" id="7107"/>
    <lineage>
        <taxon>Eukaryota</taxon>
        <taxon>Metazoa</taxon>
        <taxon>Ecdysozoa</taxon>
        <taxon>Arthropoda</taxon>
        <taxon>Hexapoda</taxon>
        <taxon>Insecta</taxon>
        <taxon>Pterygota</taxon>
        <taxon>Neoptera</taxon>
        <taxon>Endopterygota</taxon>
        <taxon>Lepidoptera</taxon>
        <taxon>Glossata</taxon>
        <taxon>Ditrysia</taxon>
        <taxon>Noctuoidea</taxon>
        <taxon>Noctuidae</taxon>
        <taxon>Amphipyrinae</taxon>
        <taxon>Spodoptera</taxon>
    </lineage>
</organism>
<protein>
    <submittedName>
        <fullName evidence="2">Uncharacterized protein</fullName>
    </submittedName>
</protein>
<feature type="region of interest" description="Disordered" evidence="1">
    <location>
        <begin position="1"/>
        <end position="42"/>
    </location>
</feature>
<feature type="compositionally biased region" description="Acidic residues" evidence="1">
    <location>
        <begin position="16"/>
        <end position="26"/>
    </location>
</feature>
<proteinExistence type="predicted"/>
<gene>
    <name evidence="2" type="ORF">HF086_017177</name>
</gene>
<comment type="caution">
    <text evidence="2">The sequence shown here is derived from an EMBL/GenBank/DDBJ whole genome shotgun (WGS) entry which is preliminary data.</text>
</comment>
<dbReference type="OrthoDB" id="7186541at2759"/>
<feature type="compositionally biased region" description="Polar residues" evidence="1">
    <location>
        <begin position="1"/>
        <end position="13"/>
    </location>
</feature>
<reference evidence="2" key="1">
    <citation type="journal article" date="2021" name="G3 (Bethesda)">
        <title>Genome and transcriptome analysis of the beet armyworm Spodoptera exigua reveals targets for pest control. .</title>
        <authorList>
            <person name="Simon S."/>
            <person name="Breeschoten T."/>
            <person name="Jansen H.J."/>
            <person name="Dirks R.P."/>
            <person name="Schranz M.E."/>
            <person name="Ros V.I.D."/>
        </authorList>
    </citation>
    <scope>NUCLEOTIDE SEQUENCE</scope>
    <source>
        <strain evidence="2">TB_SE_WUR_2020</strain>
    </source>
</reference>
<accession>A0A922SFE5</accession>
<dbReference type="Proteomes" id="UP000814243">
    <property type="component" value="Unassembled WGS sequence"/>
</dbReference>
<evidence type="ECO:0000313" key="2">
    <source>
        <dbReference type="EMBL" id="KAH9634878.1"/>
    </source>
</evidence>
<evidence type="ECO:0000256" key="1">
    <source>
        <dbReference type="SAM" id="MobiDB-lite"/>
    </source>
</evidence>
<dbReference type="EMBL" id="JACEFF010000584">
    <property type="protein sequence ID" value="KAH9634878.1"/>
    <property type="molecule type" value="Genomic_DNA"/>
</dbReference>
<name>A0A922SFE5_SPOEX</name>